<keyword evidence="3" id="KW-1185">Reference proteome</keyword>
<evidence type="ECO:0000313" key="2">
    <source>
        <dbReference type="EMBL" id="EMI57430.1"/>
    </source>
</evidence>
<reference evidence="2 3" key="1">
    <citation type="journal article" date="2013" name="Mar. Genomics">
        <title>Expression of sulfatases in Rhodopirellula baltica and the diversity of sulfatases in the genus Rhodopirellula.</title>
        <authorList>
            <person name="Wegner C.E."/>
            <person name="Richter-Heitmann T."/>
            <person name="Klindworth A."/>
            <person name="Klockow C."/>
            <person name="Richter M."/>
            <person name="Achstetter T."/>
            <person name="Glockner F.O."/>
            <person name="Harder J."/>
        </authorList>
    </citation>
    <scope>NUCLEOTIDE SEQUENCE [LARGE SCALE GENOMIC DNA]</scope>
    <source>
        <strain evidence="2 3">SM41</strain>
    </source>
</reference>
<proteinExistence type="predicted"/>
<protein>
    <recommendedName>
        <fullName evidence="1">DUF8091 domain-containing protein</fullName>
    </recommendedName>
</protein>
<feature type="domain" description="DUF8091" evidence="1">
    <location>
        <begin position="60"/>
        <end position="217"/>
    </location>
</feature>
<dbReference type="EMBL" id="ANOH01000094">
    <property type="protein sequence ID" value="EMI57430.1"/>
    <property type="molecule type" value="Genomic_DNA"/>
</dbReference>
<sequence length="295" mass="33825">MTSNFGDATTSGGLSGVRLAGQRPQGFRWKALGFFRAFWYDRQNAQLPIHPTNAKTTLETSLHQQLKSHYATSPEQIEVAMGAYRIDVVRGDELIEIQCASLSAIRRKVRDLLRRHDVRIVKPSVSRTRICKREKKGAEPVSRRLSPKRGQVHDLFEELIYLRDVFPHPRLTVEIPIVDVNQYRLVTKKKRRRRWRDPGYVIEDTELTQVHDSIELREPVDLWRLLAGVDATTKADRECPVPDHLVDVEFNTLDLANAIGCARWIAQRIAYVMRHAGAIEPTSRDKTGIRYRAAA</sequence>
<dbReference type="Proteomes" id="UP000011885">
    <property type="component" value="Unassembled WGS sequence"/>
</dbReference>
<accession>M5U7L1</accession>
<dbReference type="RefSeq" id="WP_008675309.1">
    <property type="nucleotide sequence ID" value="NZ_ANOH01000094.1"/>
</dbReference>
<comment type="caution">
    <text evidence="2">The sequence shown here is derived from an EMBL/GenBank/DDBJ whole genome shotgun (WGS) entry which is preliminary data.</text>
</comment>
<organism evidence="2 3">
    <name type="scientific">Rhodopirellula sallentina SM41</name>
    <dbReference type="NCBI Taxonomy" id="1263870"/>
    <lineage>
        <taxon>Bacteria</taxon>
        <taxon>Pseudomonadati</taxon>
        <taxon>Planctomycetota</taxon>
        <taxon>Planctomycetia</taxon>
        <taxon>Pirellulales</taxon>
        <taxon>Pirellulaceae</taxon>
        <taxon>Rhodopirellula</taxon>
    </lineage>
</organism>
<dbReference type="Pfam" id="PF26351">
    <property type="entry name" value="DUF8091"/>
    <property type="match status" value="1"/>
</dbReference>
<dbReference type="InterPro" id="IPR058404">
    <property type="entry name" value="DUF8091"/>
</dbReference>
<dbReference type="PATRIC" id="fig|1263870.3.peg.1229"/>
<name>M5U7L1_9BACT</name>
<evidence type="ECO:0000313" key="3">
    <source>
        <dbReference type="Proteomes" id="UP000011885"/>
    </source>
</evidence>
<evidence type="ECO:0000259" key="1">
    <source>
        <dbReference type="Pfam" id="PF26351"/>
    </source>
</evidence>
<gene>
    <name evidence="2" type="ORF">RSSM_01137</name>
</gene>
<dbReference type="AlphaFoldDB" id="M5U7L1"/>